<accession>A0A3B0WZN6</accession>
<dbReference type="EMBL" id="UOFG01000006">
    <property type="protein sequence ID" value="VAW57910.1"/>
    <property type="molecule type" value="Genomic_DNA"/>
</dbReference>
<name>A0A3B0WZN6_9ZZZZ</name>
<gene>
    <name evidence="1" type="ORF">MNBD_GAMMA11-20</name>
</gene>
<protein>
    <submittedName>
        <fullName evidence="1">Uncharacterized protein</fullName>
    </submittedName>
</protein>
<dbReference type="AlphaFoldDB" id="A0A3B0WZN6"/>
<reference evidence="1" key="1">
    <citation type="submission" date="2018-06" db="EMBL/GenBank/DDBJ databases">
        <authorList>
            <person name="Zhirakovskaya E."/>
        </authorList>
    </citation>
    <scope>NUCLEOTIDE SEQUENCE</scope>
</reference>
<proteinExistence type="predicted"/>
<evidence type="ECO:0000313" key="1">
    <source>
        <dbReference type="EMBL" id="VAW57910.1"/>
    </source>
</evidence>
<organism evidence="1">
    <name type="scientific">hydrothermal vent metagenome</name>
    <dbReference type="NCBI Taxonomy" id="652676"/>
    <lineage>
        <taxon>unclassified sequences</taxon>
        <taxon>metagenomes</taxon>
        <taxon>ecological metagenomes</taxon>
    </lineage>
</organism>
<sequence length="37" mass="4133">MESRKKTLIHSSSCTAFKTEAIKNPLTMDKAGVRTHN</sequence>